<dbReference type="OrthoDB" id="5962960at2759"/>
<dbReference type="InterPro" id="IPR011029">
    <property type="entry name" value="DEATH-like_dom_sf"/>
</dbReference>
<dbReference type="InterPro" id="IPR027417">
    <property type="entry name" value="P-loop_NTPase"/>
</dbReference>
<dbReference type="Proteomes" id="UP000596742">
    <property type="component" value="Unassembled WGS sequence"/>
</dbReference>
<organism evidence="4 5">
    <name type="scientific">Mytilus galloprovincialis</name>
    <name type="common">Mediterranean mussel</name>
    <dbReference type="NCBI Taxonomy" id="29158"/>
    <lineage>
        <taxon>Eukaryota</taxon>
        <taxon>Metazoa</taxon>
        <taxon>Spiralia</taxon>
        <taxon>Lophotrochozoa</taxon>
        <taxon>Mollusca</taxon>
        <taxon>Bivalvia</taxon>
        <taxon>Autobranchia</taxon>
        <taxon>Pteriomorphia</taxon>
        <taxon>Mytilida</taxon>
        <taxon>Mytiloidea</taxon>
        <taxon>Mytilidae</taxon>
        <taxon>Mytilinae</taxon>
        <taxon>Mytilus</taxon>
    </lineage>
</organism>
<dbReference type="Gene3D" id="1.10.10.10">
    <property type="entry name" value="Winged helix-like DNA-binding domain superfamily/Winged helix DNA-binding domain"/>
    <property type="match status" value="1"/>
</dbReference>
<dbReference type="Gene3D" id="1.10.533.10">
    <property type="entry name" value="Death Domain, Fas"/>
    <property type="match status" value="1"/>
</dbReference>
<dbReference type="CDD" id="cd01670">
    <property type="entry name" value="Death"/>
    <property type="match status" value="1"/>
</dbReference>
<reference evidence="4" key="1">
    <citation type="submission" date="2018-11" db="EMBL/GenBank/DDBJ databases">
        <authorList>
            <person name="Alioto T."/>
            <person name="Alioto T."/>
        </authorList>
    </citation>
    <scope>NUCLEOTIDE SEQUENCE</scope>
</reference>
<evidence type="ECO:0000256" key="2">
    <source>
        <dbReference type="SAM" id="MobiDB-lite"/>
    </source>
</evidence>
<dbReference type="EMBL" id="UYJE01004939">
    <property type="protein sequence ID" value="VDI32678.1"/>
    <property type="molecule type" value="Genomic_DNA"/>
</dbReference>
<evidence type="ECO:0000259" key="3">
    <source>
        <dbReference type="PROSITE" id="PS50017"/>
    </source>
</evidence>
<evidence type="ECO:0000313" key="4">
    <source>
        <dbReference type="EMBL" id="VDI32678.1"/>
    </source>
</evidence>
<dbReference type="GO" id="GO:0007165">
    <property type="term" value="P:signal transduction"/>
    <property type="evidence" value="ECO:0007669"/>
    <property type="project" value="InterPro"/>
</dbReference>
<evidence type="ECO:0000313" key="5">
    <source>
        <dbReference type="Proteomes" id="UP000596742"/>
    </source>
</evidence>
<comment type="caution">
    <text evidence="4">The sequence shown here is derived from an EMBL/GenBank/DDBJ whole genome shotgun (WGS) entry which is preliminary data.</text>
</comment>
<sequence length="885" mass="102379">MLMSMSSGENESNVEDSVNLDDQTSTVESAKVKFKEKPDTIQISENKKDTTVEDKNMVDTSETSFNIKEQQLPNRRLPYVKMVDNILDNTSLDEQKQKDVSQVEKNKEKTQSVIAVSDNLECEWMKEITSNMSPDKIHKLIIRAVKEGKYRQMVVPIDIWDFGGQKDYYMTHQLFITSRGIFVLMFNGSVNLHKHMPDLSFLPGHFGKPTVAVYLLHWVNSILTYCKRTDGGFPRIIFVATHKDKKWFQWSQEARRKQLEEELQQMFETHTGKNHLEFKPLIFVDATNPEDPEIASLRERLMQRATEHPRWGEPMPTRWIPLELQLAQKSAEGINIISRDQLLALNSKNEAMVLSDRQIETFLKVQHSLGKLLYFDLENLRHFIIISPPYLVEVLRSIVRELQFWPTGEMFSRILSTLQETGIIERSDIYFLWEQDEFAQILPYKEYMIQILVHLDVIIAPRTSFGGVNIPINEVSSFMVPCMVTTANDTMYLKKFRNSNNSIILAYSFTEQVIPPALSYRFLSSLITSWDIKNYKGRHRERRMFFSDLAIVTIDSFHDVAVQVETNRVIVSLIHSKTKEDIIPTLASSLQECLTAAIVRIAEFYSVLSEDIKSADACTVQPFNIEFGVFCKSKMCFFDHNELSLSTDGAVWICKKHKQRHATKYLSAWFSSKEPCDVCQISCDGLGRLESEQCPLPQHMMRLAARLSLVEIREIAILLGLQAEEWNDLEHQFQHQTSNDLKFMALWSSILKRKNFSFDDLKNVLEDKGLSAHLLCQVFRDVRIDVSDMADEKLNTIPSVDALLDLSNHIGNSIMQLAIELEVDLSELQQIQHDLKNKLLEQNRKVFNKWRQNKFPKPTVLRLLKALHRVGKFGPTFKVLKNHLE</sequence>
<feature type="compositionally biased region" description="Polar residues" evidence="2">
    <location>
        <begin position="1"/>
        <end position="11"/>
    </location>
</feature>
<feature type="domain" description="Death" evidence="3">
    <location>
        <begin position="799"/>
        <end position="872"/>
    </location>
</feature>
<dbReference type="InterPro" id="IPR000488">
    <property type="entry name" value="Death_dom"/>
</dbReference>
<keyword evidence="5" id="KW-1185">Reference proteome</keyword>
<keyword evidence="1" id="KW-0175">Coiled coil</keyword>
<feature type="coiled-coil region" evidence="1">
    <location>
        <begin position="818"/>
        <end position="845"/>
    </location>
</feature>
<dbReference type="SUPFAM" id="SSF47986">
    <property type="entry name" value="DEATH domain"/>
    <property type="match status" value="1"/>
</dbReference>
<gene>
    <name evidence="4" type="ORF">MGAL_10B002097</name>
</gene>
<dbReference type="Pfam" id="PF00531">
    <property type="entry name" value="Death"/>
    <property type="match status" value="1"/>
</dbReference>
<dbReference type="InterPro" id="IPR036388">
    <property type="entry name" value="WH-like_DNA-bd_sf"/>
</dbReference>
<dbReference type="PROSITE" id="PS50017">
    <property type="entry name" value="DEATH_DOMAIN"/>
    <property type="match status" value="1"/>
</dbReference>
<name>A0A8B6EDD6_MYTGA</name>
<proteinExistence type="predicted"/>
<feature type="region of interest" description="Disordered" evidence="2">
    <location>
        <begin position="1"/>
        <end position="26"/>
    </location>
</feature>
<evidence type="ECO:0000256" key="1">
    <source>
        <dbReference type="SAM" id="Coils"/>
    </source>
</evidence>
<dbReference type="AlphaFoldDB" id="A0A8B6EDD6"/>
<protein>
    <recommendedName>
        <fullName evidence="3">Death domain-containing protein</fullName>
    </recommendedName>
</protein>
<accession>A0A8B6EDD6</accession>
<dbReference type="Gene3D" id="3.40.50.300">
    <property type="entry name" value="P-loop containing nucleotide triphosphate hydrolases"/>
    <property type="match status" value="1"/>
</dbReference>